<dbReference type="SUPFAM" id="SSF53822">
    <property type="entry name" value="Periplasmic binding protein-like I"/>
    <property type="match status" value="1"/>
</dbReference>
<dbReference type="PROSITE" id="PS51257">
    <property type="entry name" value="PROKAR_LIPOPROTEIN"/>
    <property type="match status" value="1"/>
</dbReference>
<name>A0A173T3A3_9FIRM</name>
<dbReference type="OrthoDB" id="9814427at2"/>
<comment type="similarity">
    <text evidence="2">Belongs to the bacterial solute-binding protein 2 family.</text>
</comment>
<dbReference type="EMBL" id="CZBX01000001">
    <property type="protein sequence ID" value="CUQ81331.1"/>
    <property type="molecule type" value="Genomic_DNA"/>
</dbReference>
<evidence type="ECO:0000256" key="4">
    <source>
        <dbReference type="SAM" id="SignalP"/>
    </source>
</evidence>
<proteinExistence type="inferred from homology"/>
<feature type="signal peptide" evidence="4">
    <location>
        <begin position="1"/>
        <end position="20"/>
    </location>
</feature>
<dbReference type="Gene3D" id="3.40.50.2300">
    <property type="match status" value="2"/>
</dbReference>
<evidence type="ECO:0000313" key="6">
    <source>
        <dbReference type="EMBL" id="CUQ81331.1"/>
    </source>
</evidence>
<evidence type="ECO:0000256" key="2">
    <source>
        <dbReference type="ARBA" id="ARBA00007639"/>
    </source>
</evidence>
<dbReference type="InterPro" id="IPR028082">
    <property type="entry name" value="Peripla_BP_I"/>
</dbReference>
<evidence type="ECO:0000313" key="7">
    <source>
        <dbReference type="Proteomes" id="UP000078383"/>
    </source>
</evidence>
<dbReference type="PANTHER" id="PTHR46847:SF1">
    <property type="entry name" value="D-ALLOSE-BINDING PERIPLASMIC PROTEIN-RELATED"/>
    <property type="match status" value="1"/>
</dbReference>
<protein>
    <submittedName>
        <fullName evidence="6">D-ribose-binding periplasmic protein</fullName>
    </submittedName>
</protein>
<dbReference type="GO" id="GO:0030246">
    <property type="term" value="F:carbohydrate binding"/>
    <property type="evidence" value="ECO:0007669"/>
    <property type="project" value="UniProtKB-ARBA"/>
</dbReference>
<keyword evidence="3 4" id="KW-0732">Signal</keyword>
<dbReference type="AlphaFoldDB" id="A0A173T3A3"/>
<dbReference type="Proteomes" id="UP000078383">
    <property type="component" value="Unassembled WGS sequence"/>
</dbReference>
<evidence type="ECO:0000259" key="5">
    <source>
        <dbReference type="Pfam" id="PF13407"/>
    </source>
</evidence>
<accession>A0A173T3A3</accession>
<sequence length="333" mass="35883">MKKRWILCTVAVLCIAAALLGCGKKNVGTPEDNAVVEEDDKKNDNTGESGRLFGFSGIDMSNPFYDTLKNSVQTALEAQGDRLMVRDPASDADLQNEQIRELINEGVQAVFLCPVDWEKITPALEALKEADIPVINLDTEVKETSLVSAFVGSDNENAGYVCGQDLLVQKPDGGKIVIVENPGVNSVNERITGFEEAITNSGFEVVKRIEALGDSSNVKDEMTQVLSENSEIDAVMCGSDPMAEQVMAAITEAQRTNICVYSVDGSPATKTALVNGTGGMTGIGAQSPINMGKTAVKVATALLADKDYEKDNYEETFFINRDNVEMYGTDGWQ</sequence>
<evidence type="ECO:0000256" key="3">
    <source>
        <dbReference type="ARBA" id="ARBA00022729"/>
    </source>
</evidence>
<dbReference type="PANTHER" id="PTHR46847">
    <property type="entry name" value="D-ALLOSE-BINDING PERIPLASMIC PROTEIN-RELATED"/>
    <property type="match status" value="1"/>
</dbReference>
<gene>
    <name evidence="6" type="primary">rbsB</name>
    <name evidence="6" type="ORF">ERS852502_00267</name>
</gene>
<feature type="chain" id="PRO_5038663476" evidence="4">
    <location>
        <begin position="21"/>
        <end position="333"/>
    </location>
</feature>
<dbReference type="RefSeq" id="WP_055144670.1">
    <property type="nucleotide sequence ID" value="NZ_CZBS01000001.1"/>
</dbReference>
<organism evidence="6 7">
    <name type="scientific">[Ruminococcus] torques</name>
    <dbReference type="NCBI Taxonomy" id="33039"/>
    <lineage>
        <taxon>Bacteria</taxon>
        <taxon>Bacillati</taxon>
        <taxon>Bacillota</taxon>
        <taxon>Clostridia</taxon>
        <taxon>Lachnospirales</taxon>
        <taxon>Lachnospiraceae</taxon>
        <taxon>Mediterraneibacter</taxon>
    </lineage>
</organism>
<dbReference type="InterPro" id="IPR025997">
    <property type="entry name" value="SBP_2_dom"/>
</dbReference>
<evidence type="ECO:0000256" key="1">
    <source>
        <dbReference type="ARBA" id="ARBA00004196"/>
    </source>
</evidence>
<feature type="domain" description="Periplasmic binding protein" evidence="5">
    <location>
        <begin position="53"/>
        <end position="306"/>
    </location>
</feature>
<comment type="subcellular location">
    <subcellularLocation>
        <location evidence="1">Cell envelope</location>
    </subcellularLocation>
</comment>
<reference evidence="6 7" key="1">
    <citation type="submission" date="2015-09" db="EMBL/GenBank/DDBJ databases">
        <authorList>
            <consortium name="Pathogen Informatics"/>
        </authorList>
    </citation>
    <scope>NUCLEOTIDE SEQUENCE [LARGE SCALE GENOMIC DNA]</scope>
    <source>
        <strain evidence="6 7">2789STDY5834889</strain>
    </source>
</reference>
<dbReference type="GO" id="GO:0030313">
    <property type="term" value="C:cell envelope"/>
    <property type="evidence" value="ECO:0007669"/>
    <property type="project" value="UniProtKB-SubCell"/>
</dbReference>
<dbReference type="Pfam" id="PF13407">
    <property type="entry name" value="Peripla_BP_4"/>
    <property type="match status" value="1"/>
</dbReference>
<dbReference type="CDD" id="cd19971">
    <property type="entry name" value="PBP1_ABC_sugar_binding-like"/>
    <property type="match status" value="1"/>
</dbReference>